<dbReference type="SMART" id="SM00850">
    <property type="entry name" value="LytTR"/>
    <property type="match status" value="1"/>
</dbReference>
<dbReference type="EMBL" id="QUNF01000039">
    <property type="protein sequence ID" value="REG78235.1"/>
    <property type="molecule type" value="Genomic_DNA"/>
</dbReference>
<evidence type="ECO:0000313" key="5">
    <source>
        <dbReference type="Proteomes" id="UP000256405"/>
    </source>
</evidence>
<evidence type="ECO:0000259" key="3">
    <source>
        <dbReference type="PROSITE" id="PS50930"/>
    </source>
</evidence>
<sequence>MGYKTVIIEDEKHAQENLLRLLNQHPEFELAGIAESGIAAEELVELANPDLAICDVMLKNGTSFDWLSSRKKIEFALIFTTSYEEYAVRAFRLAAVDYLVKPIDPIAFEDALNRFKSKKYNGGEHIRNLLNNLTLLQEKPKIALPSFTGYTFVDVNEIIRCESDNTYTTFYLKDKRKIIVSRTLKDCEDMLDGYRFYRIHNSHLINLDYLNEYIKGEGGQVKLLDGAVLDVSRRRKEGFLKKLR</sequence>
<dbReference type="AlphaFoldDB" id="A0A3E0D815"/>
<accession>A0A3E0D815</accession>
<evidence type="ECO:0000256" key="1">
    <source>
        <dbReference type="PROSITE-ProRule" id="PRU00169"/>
    </source>
</evidence>
<proteinExistence type="predicted"/>
<dbReference type="PANTHER" id="PTHR37299:SF1">
    <property type="entry name" value="STAGE 0 SPORULATION PROTEIN A HOMOLOG"/>
    <property type="match status" value="1"/>
</dbReference>
<reference evidence="4 5" key="1">
    <citation type="submission" date="2018-08" db="EMBL/GenBank/DDBJ databases">
        <title>Genomic Encyclopedia of Archaeal and Bacterial Type Strains, Phase II (KMG-II): from individual species to whole genera.</title>
        <authorList>
            <person name="Goeker M."/>
        </authorList>
    </citation>
    <scope>NUCLEOTIDE SEQUENCE [LARGE SCALE GENOMIC DNA]</scope>
    <source>
        <strain evidence="4 5">DSM 15986</strain>
    </source>
</reference>
<dbReference type="InterPro" id="IPR011006">
    <property type="entry name" value="CheY-like_superfamily"/>
</dbReference>
<gene>
    <name evidence="4" type="ORF">C8N25_13929</name>
</gene>
<dbReference type="GO" id="GO:0003677">
    <property type="term" value="F:DNA binding"/>
    <property type="evidence" value="ECO:0007669"/>
    <property type="project" value="InterPro"/>
</dbReference>
<name>A0A3E0D815_9BACT</name>
<dbReference type="PANTHER" id="PTHR37299">
    <property type="entry name" value="TRANSCRIPTIONAL REGULATOR-RELATED"/>
    <property type="match status" value="1"/>
</dbReference>
<dbReference type="PROSITE" id="PS50110">
    <property type="entry name" value="RESPONSE_REGULATORY"/>
    <property type="match status" value="1"/>
</dbReference>
<keyword evidence="5" id="KW-1185">Reference proteome</keyword>
<feature type="domain" description="Response regulatory" evidence="2">
    <location>
        <begin position="4"/>
        <end position="116"/>
    </location>
</feature>
<dbReference type="PROSITE" id="PS50930">
    <property type="entry name" value="HTH_LYTTR"/>
    <property type="match status" value="1"/>
</dbReference>
<dbReference type="Pfam" id="PF00072">
    <property type="entry name" value="Response_reg"/>
    <property type="match status" value="1"/>
</dbReference>
<organism evidence="4 5">
    <name type="scientific">Algoriphagus antarcticus</name>
    <dbReference type="NCBI Taxonomy" id="238540"/>
    <lineage>
        <taxon>Bacteria</taxon>
        <taxon>Pseudomonadati</taxon>
        <taxon>Bacteroidota</taxon>
        <taxon>Cytophagia</taxon>
        <taxon>Cytophagales</taxon>
        <taxon>Cyclobacteriaceae</taxon>
        <taxon>Algoriphagus</taxon>
    </lineage>
</organism>
<dbReference type="InterPro" id="IPR001789">
    <property type="entry name" value="Sig_transdc_resp-reg_receiver"/>
</dbReference>
<evidence type="ECO:0000259" key="2">
    <source>
        <dbReference type="PROSITE" id="PS50110"/>
    </source>
</evidence>
<feature type="modified residue" description="4-aspartylphosphate" evidence="1">
    <location>
        <position position="55"/>
    </location>
</feature>
<dbReference type="GO" id="GO:0000156">
    <property type="term" value="F:phosphorelay response regulator activity"/>
    <property type="evidence" value="ECO:0007669"/>
    <property type="project" value="InterPro"/>
</dbReference>
<dbReference type="Gene3D" id="3.40.50.2300">
    <property type="match status" value="1"/>
</dbReference>
<feature type="domain" description="HTH LytTR-type" evidence="3">
    <location>
        <begin position="142"/>
        <end position="244"/>
    </location>
</feature>
<evidence type="ECO:0000313" key="4">
    <source>
        <dbReference type="EMBL" id="REG78235.1"/>
    </source>
</evidence>
<dbReference type="InterPro" id="IPR007492">
    <property type="entry name" value="LytTR_DNA-bd_dom"/>
</dbReference>
<protein>
    <submittedName>
        <fullName evidence="4">LytTR family two component transcriptional regulator</fullName>
    </submittedName>
</protein>
<dbReference type="Pfam" id="PF04397">
    <property type="entry name" value="LytTR"/>
    <property type="match status" value="1"/>
</dbReference>
<comment type="caution">
    <text evidence="4">The sequence shown here is derived from an EMBL/GenBank/DDBJ whole genome shotgun (WGS) entry which is preliminary data.</text>
</comment>
<dbReference type="Proteomes" id="UP000256405">
    <property type="component" value="Unassembled WGS sequence"/>
</dbReference>
<dbReference type="SUPFAM" id="SSF52172">
    <property type="entry name" value="CheY-like"/>
    <property type="match status" value="1"/>
</dbReference>
<dbReference type="SMART" id="SM00448">
    <property type="entry name" value="REC"/>
    <property type="match status" value="1"/>
</dbReference>
<dbReference type="Gene3D" id="2.40.50.1020">
    <property type="entry name" value="LytTr DNA-binding domain"/>
    <property type="match status" value="1"/>
</dbReference>
<dbReference type="InterPro" id="IPR046947">
    <property type="entry name" value="LytR-like"/>
</dbReference>
<keyword evidence="1" id="KW-0597">Phosphoprotein</keyword>